<protein>
    <submittedName>
        <fullName evidence="1">Uncharacterized protein</fullName>
    </submittedName>
</protein>
<evidence type="ECO:0000313" key="2">
    <source>
        <dbReference type="Proteomes" id="UP001055879"/>
    </source>
</evidence>
<keyword evidence="2" id="KW-1185">Reference proteome</keyword>
<name>A0ACB8XH91_ARCLA</name>
<gene>
    <name evidence="1" type="ORF">L6452_41870</name>
</gene>
<accession>A0ACB8XH91</accession>
<proteinExistence type="predicted"/>
<dbReference type="EMBL" id="CM042063">
    <property type="protein sequence ID" value="KAI3666832.1"/>
    <property type="molecule type" value="Genomic_DNA"/>
</dbReference>
<reference evidence="2" key="1">
    <citation type="journal article" date="2022" name="Mol. Ecol. Resour.">
        <title>The genomes of chicory, endive, great burdock and yacon provide insights into Asteraceae palaeo-polyploidization history and plant inulin production.</title>
        <authorList>
            <person name="Fan W."/>
            <person name="Wang S."/>
            <person name="Wang H."/>
            <person name="Wang A."/>
            <person name="Jiang F."/>
            <person name="Liu H."/>
            <person name="Zhao H."/>
            <person name="Xu D."/>
            <person name="Zhang Y."/>
        </authorList>
    </citation>
    <scope>NUCLEOTIDE SEQUENCE [LARGE SCALE GENOMIC DNA]</scope>
    <source>
        <strain evidence="2">cv. Niubang</strain>
    </source>
</reference>
<dbReference type="Proteomes" id="UP001055879">
    <property type="component" value="Linkage Group LG17"/>
</dbReference>
<organism evidence="1 2">
    <name type="scientific">Arctium lappa</name>
    <name type="common">Greater burdock</name>
    <name type="synonym">Lappa major</name>
    <dbReference type="NCBI Taxonomy" id="4217"/>
    <lineage>
        <taxon>Eukaryota</taxon>
        <taxon>Viridiplantae</taxon>
        <taxon>Streptophyta</taxon>
        <taxon>Embryophyta</taxon>
        <taxon>Tracheophyta</taxon>
        <taxon>Spermatophyta</taxon>
        <taxon>Magnoliopsida</taxon>
        <taxon>eudicotyledons</taxon>
        <taxon>Gunneridae</taxon>
        <taxon>Pentapetalae</taxon>
        <taxon>asterids</taxon>
        <taxon>campanulids</taxon>
        <taxon>Asterales</taxon>
        <taxon>Asteraceae</taxon>
        <taxon>Carduoideae</taxon>
        <taxon>Cardueae</taxon>
        <taxon>Arctiinae</taxon>
        <taxon>Arctium</taxon>
    </lineage>
</organism>
<comment type="caution">
    <text evidence="1">The sequence shown here is derived from an EMBL/GenBank/DDBJ whole genome shotgun (WGS) entry which is preliminary data.</text>
</comment>
<reference evidence="1 2" key="2">
    <citation type="journal article" date="2022" name="Mol. Ecol. Resour.">
        <title>The genomes of chicory, endive, great burdock and yacon provide insights into Asteraceae paleo-polyploidization history and plant inulin production.</title>
        <authorList>
            <person name="Fan W."/>
            <person name="Wang S."/>
            <person name="Wang H."/>
            <person name="Wang A."/>
            <person name="Jiang F."/>
            <person name="Liu H."/>
            <person name="Zhao H."/>
            <person name="Xu D."/>
            <person name="Zhang Y."/>
        </authorList>
    </citation>
    <scope>NUCLEOTIDE SEQUENCE [LARGE SCALE GENOMIC DNA]</scope>
    <source>
        <strain evidence="2">cv. Niubang</strain>
    </source>
</reference>
<evidence type="ECO:0000313" key="1">
    <source>
        <dbReference type="EMBL" id="KAI3666832.1"/>
    </source>
</evidence>
<sequence length="246" mass="28199">MDKFLINRKATGDSSSTPNNNNIDSCKQSRIEINLSDLTTDPGLRIRILDYNPNIRDEVGRAYLLKGPCQPRSHDFPYTAFGKRSRRFNPAWFDEFCTWLEYSISKNAAYCLCCYLFKPSFGDQGGGESFVGLGFTNWAKKENLTIHIGGVNSDHNQAWGKCEALLNRKQHIESIIIKHSNQARMDYKLRLIASIDCIRFLLRQGLAFRDHDEREDSDNRGNFIELLQFLADHNESIKEVTLNNAP</sequence>